<keyword evidence="4 11" id="KW-0812">Transmembrane</keyword>
<dbReference type="RefSeq" id="WP_037241910.1">
    <property type="nucleotide sequence ID" value="NZ_JAEMUK010000090.1"/>
</dbReference>
<evidence type="ECO:0000256" key="7">
    <source>
        <dbReference type="ARBA" id="ARBA00022958"/>
    </source>
</evidence>
<gene>
    <name evidence="11 13" type="primary">kdpC</name>
    <name evidence="13" type="ORF">JDN41_16760</name>
</gene>
<accession>A0A8I1GHU6</accession>
<evidence type="ECO:0000256" key="11">
    <source>
        <dbReference type="HAMAP-Rule" id="MF_00276"/>
    </source>
</evidence>
<keyword evidence="9 11" id="KW-0406">Ion transport</keyword>
<keyword evidence="2 11" id="KW-1003">Cell membrane</keyword>
<proteinExistence type="inferred from homology"/>
<evidence type="ECO:0000256" key="8">
    <source>
        <dbReference type="ARBA" id="ARBA00022989"/>
    </source>
</evidence>
<dbReference type="HAMAP" id="MF_00276">
    <property type="entry name" value="KdpC"/>
    <property type="match status" value="1"/>
</dbReference>
<dbReference type="PANTHER" id="PTHR30042">
    <property type="entry name" value="POTASSIUM-TRANSPORTING ATPASE C CHAIN"/>
    <property type="match status" value="1"/>
</dbReference>
<evidence type="ECO:0000256" key="5">
    <source>
        <dbReference type="ARBA" id="ARBA00022741"/>
    </source>
</evidence>
<dbReference type="EMBL" id="JAEMUK010000090">
    <property type="protein sequence ID" value="MBJ7545204.1"/>
    <property type="molecule type" value="Genomic_DNA"/>
</dbReference>
<keyword evidence="3 11" id="KW-0633">Potassium transport</keyword>
<keyword evidence="14" id="KW-1185">Reference proteome</keyword>
<evidence type="ECO:0000256" key="6">
    <source>
        <dbReference type="ARBA" id="ARBA00022840"/>
    </source>
</evidence>
<dbReference type="Proteomes" id="UP000623250">
    <property type="component" value="Unassembled WGS sequence"/>
</dbReference>
<comment type="subcellular location">
    <subcellularLocation>
        <location evidence="11">Cell membrane</location>
        <topology evidence="11">Single-pass membrane protein</topology>
    </subcellularLocation>
</comment>
<comment type="subunit">
    <text evidence="11">The system is composed of three essential subunits: KdpA, KdpB and KdpC.</text>
</comment>
<evidence type="ECO:0000256" key="2">
    <source>
        <dbReference type="ARBA" id="ARBA00022475"/>
    </source>
</evidence>
<dbReference type="GO" id="GO:0005524">
    <property type="term" value="F:ATP binding"/>
    <property type="evidence" value="ECO:0007669"/>
    <property type="project" value="UniProtKB-UniRule"/>
</dbReference>
<comment type="similarity">
    <text evidence="11">Belongs to the KdpC family.</text>
</comment>
<comment type="caution">
    <text evidence="13">The sequence shown here is derived from an EMBL/GenBank/DDBJ whole genome shotgun (WGS) entry which is preliminary data.</text>
</comment>
<sequence>MLATLRPALVMILLMTALTGIAYPLAVTWLSQTAFLDRANGSLIIRDGHVVGSALIGQTFTSERYFQGRPSATVAPDPADPSKTVPAPYNAANSAGSNAGPTAKSLIDRVQTGVAEYRQANGSAGPVPADAATTSASGLDPHISPANAAAQVERVATARDLPPARVRELVAAATEERTLGFLGERRVNVLLLNLALDDELKGAQQASAAE</sequence>
<dbReference type="GO" id="GO:0005886">
    <property type="term" value="C:plasma membrane"/>
    <property type="evidence" value="ECO:0007669"/>
    <property type="project" value="UniProtKB-SubCell"/>
</dbReference>
<keyword evidence="8 11" id="KW-1133">Transmembrane helix</keyword>
<dbReference type="GO" id="GO:0008556">
    <property type="term" value="F:P-type potassium transmembrane transporter activity"/>
    <property type="evidence" value="ECO:0007669"/>
    <property type="project" value="InterPro"/>
</dbReference>
<dbReference type="InterPro" id="IPR003820">
    <property type="entry name" value="KdpC"/>
</dbReference>
<evidence type="ECO:0000256" key="9">
    <source>
        <dbReference type="ARBA" id="ARBA00023065"/>
    </source>
</evidence>
<keyword evidence="10 11" id="KW-0472">Membrane</keyword>
<dbReference type="NCBIfam" id="TIGR00681">
    <property type="entry name" value="kdpC"/>
    <property type="match status" value="1"/>
</dbReference>
<evidence type="ECO:0000256" key="12">
    <source>
        <dbReference type="SAM" id="MobiDB-lite"/>
    </source>
</evidence>
<evidence type="ECO:0000256" key="10">
    <source>
        <dbReference type="ARBA" id="ARBA00023136"/>
    </source>
</evidence>
<keyword evidence="6 11" id="KW-0067">ATP-binding</keyword>
<evidence type="ECO:0000313" key="14">
    <source>
        <dbReference type="Proteomes" id="UP000623250"/>
    </source>
</evidence>
<protein>
    <recommendedName>
        <fullName evidence="11">Potassium-transporting ATPase KdpC subunit</fullName>
    </recommendedName>
    <alternativeName>
        <fullName evidence="11">ATP phosphohydrolase [potassium-transporting] C chain</fullName>
    </alternativeName>
    <alternativeName>
        <fullName evidence="11">Potassium-binding and translocating subunit C</fullName>
    </alternativeName>
    <alternativeName>
        <fullName evidence="11">Potassium-translocating ATPase C chain</fullName>
    </alternativeName>
</protein>
<dbReference type="Pfam" id="PF02669">
    <property type="entry name" value="KdpC"/>
    <property type="match status" value="1"/>
</dbReference>
<dbReference type="AlphaFoldDB" id="A0A8I1GHU6"/>
<organism evidence="13 14">
    <name type="scientific">Rhodomicrobium udaipurense</name>
    <dbReference type="NCBI Taxonomy" id="1202716"/>
    <lineage>
        <taxon>Bacteria</taxon>
        <taxon>Pseudomonadati</taxon>
        <taxon>Pseudomonadota</taxon>
        <taxon>Alphaproteobacteria</taxon>
        <taxon>Hyphomicrobiales</taxon>
        <taxon>Hyphomicrobiaceae</taxon>
        <taxon>Rhodomicrobium</taxon>
    </lineage>
</organism>
<evidence type="ECO:0000256" key="4">
    <source>
        <dbReference type="ARBA" id="ARBA00022692"/>
    </source>
</evidence>
<dbReference type="PANTHER" id="PTHR30042:SF2">
    <property type="entry name" value="POTASSIUM-TRANSPORTING ATPASE KDPC SUBUNIT"/>
    <property type="match status" value="1"/>
</dbReference>
<reference evidence="13 14" key="1">
    <citation type="submission" date="2020-12" db="EMBL/GenBank/DDBJ databases">
        <title>Revised draft genomes of Rhodomicrobium vannielii ATCC 17100 and Rhodomicrobium udaipurense JA643.</title>
        <authorList>
            <person name="Conners E.M."/>
            <person name="Davenport E.J."/>
            <person name="Bose A."/>
        </authorList>
    </citation>
    <scope>NUCLEOTIDE SEQUENCE [LARGE SCALE GENOMIC DNA]</scope>
    <source>
        <strain evidence="13 14">JA643</strain>
    </source>
</reference>
<keyword evidence="1 11" id="KW-0813">Transport</keyword>
<comment type="function">
    <text evidence="11">Part of the high-affinity ATP-driven potassium transport (or Kdp) system, which catalyzes the hydrolysis of ATP coupled with the electrogenic transport of potassium into the cytoplasm. This subunit acts as a catalytic chaperone that increases the ATP-binding affinity of the ATP-hydrolyzing subunit KdpB by the formation of a transient KdpB/KdpC/ATP ternary complex.</text>
</comment>
<name>A0A8I1GHU6_9HYPH</name>
<feature type="region of interest" description="Disordered" evidence="12">
    <location>
        <begin position="120"/>
        <end position="143"/>
    </location>
</feature>
<keyword evidence="5 11" id="KW-0547">Nucleotide-binding</keyword>
<evidence type="ECO:0000313" key="13">
    <source>
        <dbReference type="EMBL" id="MBJ7545204.1"/>
    </source>
</evidence>
<dbReference type="NCBIfam" id="NF001454">
    <property type="entry name" value="PRK00315.1"/>
    <property type="match status" value="1"/>
</dbReference>
<keyword evidence="7 11" id="KW-0630">Potassium</keyword>
<evidence type="ECO:0000256" key="3">
    <source>
        <dbReference type="ARBA" id="ARBA00022538"/>
    </source>
</evidence>
<evidence type="ECO:0000256" key="1">
    <source>
        <dbReference type="ARBA" id="ARBA00022448"/>
    </source>
</evidence>
<dbReference type="PIRSF" id="PIRSF001296">
    <property type="entry name" value="K_ATPase_KdpC"/>
    <property type="match status" value="1"/>
</dbReference>